<name>A0ABQ7BQR5_BRACR</name>
<proteinExistence type="inferred from homology"/>
<dbReference type="Proteomes" id="UP000266723">
    <property type="component" value="Unassembled WGS sequence"/>
</dbReference>
<evidence type="ECO:0000256" key="1">
    <source>
        <dbReference type="ARBA" id="ARBA00010820"/>
    </source>
</evidence>
<evidence type="ECO:0000259" key="3">
    <source>
        <dbReference type="Pfam" id="PF04504"/>
    </source>
</evidence>
<dbReference type="Pfam" id="PF04504">
    <property type="entry name" value="GeBP-like_DBD"/>
    <property type="match status" value="1"/>
</dbReference>
<keyword evidence="5" id="KW-1185">Reference proteome</keyword>
<evidence type="ECO:0000313" key="5">
    <source>
        <dbReference type="Proteomes" id="UP000266723"/>
    </source>
</evidence>
<organism evidence="4 5">
    <name type="scientific">Brassica cretica</name>
    <name type="common">Mustard</name>
    <dbReference type="NCBI Taxonomy" id="69181"/>
    <lineage>
        <taxon>Eukaryota</taxon>
        <taxon>Viridiplantae</taxon>
        <taxon>Streptophyta</taxon>
        <taxon>Embryophyta</taxon>
        <taxon>Tracheophyta</taxon>
        <taxon>Spermatophyta</taxon>
        <taxon>Magnoliopsida</taxon>
        <taxon>eudicotyledons</taxon>
        <taxon>Gunneridae</taxon>
        <taxon>Pentapetalae</taxon>
        <taxon>rosids</taxon>
        <taxon>malvids</taxon>
        <taxon>Brassicales</taxon>
        <taxon>Brassicaceae</taxon>
        <taxon>Brassiceae</taxon>
        <taxon>Brassica</taxon>
    </lineage>
</organism>
<feature type="compositionally biased region" description="Basic and acidic residues" evidence="2">
    <location>
        <begin position="47"/>
        <end position="65"/>
    </location>
</feature>
<protein>
    <recommendedName>
        <fullName evidence="3">Glabrous enhancer-binding protein-like DBD domain-containing protein</fullName>
    </recommendedName>
</protein>
<dbReference type="InterPro" id="IPR053932">
    <property type="entry name" value="GeBP-like_DBD"/>
</dbReference>
<comment type="caution">
    <text evidence="4">The sequence shown here is derived from an EMBL/GenBank/DDBJ whole genome shotgun (WGS) entry which is preliminary data.</text>
</comment>
<sequence>MLFFSFSEIWSSSLLPVALPLEKKLTLLPPPSLQSPGEVSAAPSEGTSKETNSKRAKKDDEKRDTGNSPYDNDEIAVLQGMIDFKKDMGNSPYDDTNAYYHYIKKSISIEVSTSSWISLGV</sequence>
<evidence type="ECO:0000313" key="4">
    <source>
        <dbReference type="EMBL" id="KAF3534200.1"/>
    </source>
</evidence>
<feature type="region of interest" description="Disordered" evidence="2">
    <location>
        <begin position="28"/>
        <end position="72"/>
    </location>
</feature>
<evidence type="ECO:0000256" key="2">
    <source>
        <dbReference type="SAM" id="MobiDB-lite"/>
    </source>
</evidence>
<accession>A0ABQ7BQR5</accession>
<gene>
    <name evidence="4" type="ORF">DY000_02036350</name>
</gene>
<feature type="domain" description="Glabrous enhancer-binding protein-like DBD" evidence="3">
    <location>
        <begin position="71"/>
        <end position="114"/>
    </location>
</feature>
<dbReference type="EMBL" id="QGKV02001507">
    <property type="protein sequence ID" value="KAF3534200.1"/>
    <property type="molecule type" value="Genomic_DNA"/>
</dbReference>
<reference evidence="4 5" key="1">
    <citation type="journal article" date="2020" name="BMC Genomics">
        <title>Intraspecific diversification of the crop wild relative Brassica cretica Lam. using demographic model selection.</title>
        <authorList>
            <person name="Kioukis A."/>
            <person name="Michalopoulou V.A."/>
            <person name="Briers L."/>
            <person name="Pirintsos S."/>
            <person name="Studholme D.J."/>
            <person name="Pavlidis P."/>
            <person name="Sarris P.F."/>
        </authorList>
    </citation>
    <scope>NUCLEOTIDE SEQUENCE [LARGE SCALE GENOMIC DNA]</scope>
    <source>
        <strain evidence="5">cv. PFS-1207/04</strain>
    </source>
</reference>
<comment type="similarity">
    <text evidence="1">Belongs to the GeBP family.</text>
</comment>